<comment type="caution">
    <text evidence="2">The sequence shown here is derived from an EMBL/GenBank/DDBJ whole genome shotgun (WGS) entry which is preliminary data.</text>
</comment>
<feature type="compositionally biased region" description="Basic and acidic residues" evidence="1">
    <location>
        <begin position="682"/>
        <end position="705"/>
    </location>
</feature>
<dbReference type="OrthoDB" id="5415512at2759"/>
<protein>
    <submittedName>
        <fullName evidence="2">Uncharacterized protein</fullName>
    </submittedName>
</protein>
<feature type="compositionally biased region" description="Basic and acidic residues" evidence="1">
    <location>
        <begin position="985"/>
        <end position="994"/>
    </location>
</feature>
<feature type="compositionally biased region" description="Basic and acidic residues" evidence="1">
    <location>
        <begin position="604"/>
        <end position="615"/>
    </location>
</feature>
<feature type="compositionally biased region" description="Polar residues" evidence="1">
    <location>
        <begin position="315"/>
        <end position="332"/>
    </location>
</feature>
<dbReference type="AlphaFoldDB" id="A0A8H4PGJ7"/>
<feature type="compositionally biased region" description="Polar residues" evidence="1">
    <location>
        <begin position="747"/>
        <end position="760"/>
    </location>
</feature>
<feature type="region of interest" description="Disordered" evidence="1">
    <location>
        <begin position="834"/>
        <end position="856"/>
    </location>
</feature>
<evidence type="ECO:0000313" key="3">
    <source>
        <dbReference type="Proteomes" id="UP000554235"/>
    </source>
</evidence>
<feature type="region of interest" description="Disordered" evidence="1">
    <location>
        <begin position="1040"/>
        <end position="1091"/>
    </location>
</feature>
<feature type="region of interest" description="Disordered" evidence="1">
    <location>
        <begin position="958"/>
        <end position="1010"/>
    </location>
</feature>
<reference evidence="2 3" key="1">
    <citation type="submission" date="2020-01" db="EMBL/GenBank/DDBJ databases">
        <title>Identification and distribution of gene clusters putatively required for synthesis of sphingolipid metabolism inhibitors in phylogenetically diverse species of the filamentous fungus Fusarium.</title>
        <authorList>
            <person name="Kim H.-S."/>
            <person name="Busman M."/>
            <person name="Brown D.W."/>
            <person name="Divon H."/>
            <person name="Uhlig S."/>
            <person name="Proctor R.H."/>
        </authorList>
    </citation>
    <scope>NUCLEOTIDE SEQUENCE [LARGE SCALE GENOMIC DNA]</scope>
    <source>
        <strain evidence="2 3">NRRL 20459</strain>
    </source>
</reference>
<keyword evidence="3" id="KW-1185">Reference proteome</keyword>
<accession>A0A8H4PGJ7</accession>
<feature type="compositionally biased region" description="Basic and acidic residues" evidence="1">
    <location>
        <begin position="772"/>
        <end position="785"/>
    </location>
</feature>
<feature type="compositionally biased region" description="Basic and acidic residues" evidence="1">
    <location>
        <begin position="334"/>
        <end position="344"/>
    </location>
</feature>
<feature type="compositionally biased region" description="Acidic residues" evidence="1">
    <location>
        <begin position="48"/>
        <end position="76"/>
    </location>
</feature>
<feature type="region of interest" description="Disordered" evidence="1">
    <location>
        <begin position="895"/>
        <end position="937"/>
    </location>
</feature>
<feature type="region of interest" description="Disordered" evidence="1">
    <location>
        <begin position="46"/>
        <end position="153"/>
    </location>
</feature>
<proteinExistence type="predicted"/>
<feature type="compositionally biased region" description="Basic and acidic residues" evidence="1">
    <location>
        <begin position="662"/>
        <end position="675"/>
    </location>
</feature>
<dbReference type="Proteomes" id="UP000554235">
    <property type="component" value="Unassembled WGS sequence"/>
</dbReference>
<sequence>MGILDKAIRRRRRASPRVDLLSAAFGLPFLRGFGRVQEKPRRLTIAYDSDDGDDEFEPDAEYSTCSEEEDQDQDFSDCERPPSPPPKRTPSRRRPHHRHHRRTSSASLSRKSLHRSASRSTLRRPAVQNIPKHPVASRVRSSATFPPHIPINLSKPPCTIPASSTFTAPNLNQSFGTLPIRPLQQQVYYQTQPTFVPTPVTPQVPIQTPQYITGPVARPVIAHALPAPPANPPNTQNNPKKHDHVRHPPGWAEASGPYAKELQRIQKHIDGKMADLSEEPSSRVLRRDLRRLQDRLNMTLNKAIASNGGSHRRQPSLSTWSNTSQQEHSTSKPPVEKTVTHHDFANQVQSSPARDVPKETQIAQTSSPPRWNGQRATSPERVRRHHVCSECGNIRSLLFHKRYQYPVAGRLKLNLCEGCREKRVDRGIVEQYHFCFNCGCARSKFFHKQHPILPGEPILPNYCGVCRQEAQADGGLAETSVLGLDTDNEKGHAEQAGSESEEDLNSLAAQSHRTHHPSHQSVPSDVKAKSRKAPEREAEYSRVREIKLEQARSKRPDPVDPQGRVLPPNPGNETPVSSYCPTRTLGSAGRRAQRKSSGQIDIESIPRIERVEMPRNYRAPYVEDPSSASHSRRGTPSPAFAAERPGQQKKQKSPEKGYVQNDDSRLKPAIVDERPSSSGSRWTRDNSPKASSRPREKSIESDRSADSNPGSSKSSGSKTVRFKQSVDIRTTLPPDWDAELSEAENPFDNQKPSRSNSSPLISRMKPSCHGLRSQEDDNVNRDYLHPHYGRSSMKSPGSCREPIRTPDSFRVGTHSKGYSQGAFSKDFGQFDEWDSFGSSREPHGDQFRESSSFRGYYDRPAQETQDNYDHYDQYMESTTSLPSFLPSGGGFGSFFNKSKNKASTTPNSRDGFGPRDFTDRRTTSSPEKPHSYFNVNTAFTNPDSHAFAAGETTFDNSHEYAGSNPYYTPRKNRFPNFSYYGSAKGSEKSMKRDNASSSPGKSDEFFWNNGFDPIPTVEEASSICDFSHDEGPTDLLEYHVVSDSSSLETEDEEEAHSDRDYSTSDEETDENAFASPDKLLLPPTVAGSNTA</sequence>
<feature type="compositionally biased region" description="Polar residues" evidence="1">
    <location>
        <begin position="571"/>
        <end position="585"/>
    </location>
</feature>
<feature type="compositionally biased region" description="Basic and acidic residues" evidence="1">
    <location>
        <begin position="526"/>
        <end position="558"/>
    </location>
</feature>
<feature type="region of interest" description="Disordered" evidence="1">
    <location>
        <begin position="488"/>
        <end position="816"/>
    </location>
</feature>
<evidence type="ECO:0000256" key="1">
    <source>
        <dbReference type="SAM" id="MobiDB-lite"/>
    </source>
</evidence>
<evidence type="ECO:0000313" key="2">
    <source>
        <dbReference type="EMBL" id="KAF4470328.1"/>
    </source>
</evidence>
<name>A0A8H4PGJ7_9HYPO</name>
<feature type="region of interest" description="Disordered" evidence="1">
    <location>
        <begin position="302"/>
        <end position="379"/>
    </location>
</feature>
<gene>
    <name evidence="2" type="ORF">FALBO_2776</name>
</gene>
<feature type="compositionally biased region" description="Polar residues" evidence="1">
    <location>
        <begin position="361"/>
        <end position="377"/>
    </location>
</feature>
<feature type="compositionally biased region" description="Basic residues" evidence="1">
    <location>
        <begin position="89"/>
        <end position="103"/>
    </location>
</feature>
<feature type="compositionally biased region" description="Basic and acidic residues" evidence="1">
    <location>
        <begin position="912"/>
        <end position="930"/>
    </location>
</feature>
<organism evidence="2 3">
    <name type="scientific">Fusarium albosuccineum</name>
    <dbReference type="NCBI Taxonomy" id="1237068"/>
    <lineage>
        <taxon>Eukaryota</taxon>
        <taxon>Fungi</taxon>
        <taxon>Dikarya</taxon>
        <taxon>Ascomycota</taxon>
        <taxon>Pezizomycotina</taxon>
        <taxon>Sordariomycetes</taxon>
        <taxon>Hypocreomycetidae</taxon>
        <taxon>Hypocreales</taxon>
        <taxon>Nectriaceae</taxon>
        <taxon>Fusarium</taxon>
        <taxon>Fusarium decemcellulare species complex</taxon>
    </lineage>
</organism>
<feature type="region of interest" description="Disordered" evidence="1">
    <location>
        <begin position="225"/>
        <end position="255"/>
    </location>
</feature>
<dbReference type="EMBL" id="JAADYS010000367">
    <property type="protein sequence ID" value="KAF4470328.1"/>
    <property type="molecule type" value="Genomic_DNA"/>
</dbReference>